<dbReference type="SUPFAM" id="SSF52833">
    <property type="entry name" value="Thioredoxin-like"/>
    <property type="match status" value="1"/>
</dbReference>
<dbReference type="EMBL" id="AM180252">
    <property type="protein sequence ID" value="CAJ54762.1"/>
    <property type="molecule type" value="Genomic_DNA"/>
</dbReference>
<organism evidence="3 4">
    <name type="scientific">Lawsonia intracellularis (strain PHE/MN1-00)</name>
    <dbReference type="NCBI Taxonomy" id="363253"/>
    <lineage>
        <taxon>Bacteria</taxon>
        <taxon>Pseudomonadati</taxon>
        <taxon>Thermodesulfobacteriota</taxon>
        <taxon>Desulfovibrionia</taxon>
        <taxon>Desulfovibrionales</taxon>
        <taxon>Desulfovibrionaceae</taxon>
        <taxon>Lawsonia</taxon>
    </lineage>
</organism>
<dbReference type="Pfam" id="PF13462">
    <property type="entry name" value="Thioredoxin_4"/>
    <property type="match status" value="1"/>
</dbReference>
<dbReference type="PANTHER" id="PTHR13887">
    <property type="entry name" value="GLUTATHIONE S-TRANSFERASE KAPPA"/>
    <property type="match status" value="1"/>
</dbReference>
<proteinExistence type="inferred from homology"/>
<dbReference type="GO" id="GO:0016853">
    <property type="term" value="F:isomerase activity"/>
    <property type="evidence" value="ECO:0007669"/>
    <property type="project" value="UniProtKB-KW"/>
</dbReference>
<dbReference type="HOGENOM" id="CLU_000288_47_4_7"/>
<evidence type="ECO:0000259" key="2">
    <source>
        <dbReference type="Pfam" id="PF13462"/>
    </source>
</evidence>
<evidence type="ECO:0000313" key="3">
    <source>
        <dbReference type="EMBL" id="CAJ54762.1"/>
    </source>
</evidence>
<reference evidence="3 4" key="1">
    <citation type="submission" date="2005-11" db="EMBL/GenBank/DDBJ databases">
        <title>The complete genome sequence of Lawsonia intracellularis: the causative agent of proliferative enteropathy.</title>
        <authorList>
            <person name="Kaur K."/>
            <person name="Zhang Q."/>
            <person name="Beckler D."/>
            <person name="Munir S."/>
            <person name="Li L."/>
            <person name="Kinsley K."/>
            <person name="Herron L."/>
            <person name="Peterson A."/>
            <person name="May B."/>
            <person name="Singh S."/>
            <person name="Gebhart C."/>
            <person name="Kapur V."/>
        </authorList>
    </citation>
    <scope>NUCLEOTIDE SEQUENCE [LARGE SCALE GENOMIC DNA]</scope>
    <source>
        <strain evidence="3 4">PHE/MN1-00</strain>
    </source>
</reference>
<dbReference type="Proteomes" id="UP000002430">
    <property type="component" value="Chromosome"/>
</dbReference>
<dbReference type="eggNOG" id="COG1651">
    <property type="taxonomic scope" value="Bacteria"/>
</dbReference>
<name>Q1MQG5_LAWIP</name>
<dbReference type="InterPro" id="IPR036249">
    <property type="entry name" value="Thioredoxin-like_sf"/>
</dbReference>
<dbReference type="Gene3D" id="3.40.30.10">
    <property type="entry name" value="Glutaredoxin"/>
    <property type="match status" value="1"/>
</dbReference>
<dbReference type="STRING" id="363253.LI0708"/>
<sequence length="275" mass="31369">MLFSFRFITYPLITIFILYTCHNALASNNDSMITSENFESQLRLLLHNHPELVLDVLREHSELVLEIAQQGSKQRQHKSLIAQWKKDITTPKNMHLENRPIRGNPKAPVTIVAFSDFTCLYCSQASKTVQQMLIDYKDNVKYIFKHFPLKGHTISQQAAIYFIAASFQSNEKAWALYDLLFQKRDELLQNGEQTLKQAVKEVGLDIKKLMSDLNKAEVNNILGQDIKDAAQLDISGTPYFIVNNLILRGALPPELFTEAINMALKNTKEVSTSPK</sequence>
<dbReference type="AlphaFoldDB" id="Q1MQG5"/>
<evidence type="ECO:0000256" key="1">
    <source>
        <dbReference type="ARBA" id="ARBA00005791"/>
    </source>
</evidence>
<dbReference type="OrthoDB" id="9784686at2"/>
<keyword evidence="3" id="KW-0413">Isomerase</keyword>
<dbReference type="InterPro" id="IPR012336">
    <property type="entry name" value="Thioredoxin-like_fold"/>
</dbReference>
<accession>Q1MQG5</accession>
<feature type="domain" description="Thioredoxin-like fold" evidence="2">
    <location>
        <begin position="98"/>
        <end position="261"/>
    </location>
</feature>
<evidence type="ECO:0000313" key="4">
    <source>
        <dbReference type="Proteomes" id="UP000002430"/>
    </source>
</evidence>
<comment type="similarity">
    <text evidence="1">Belongs to the thioredoxin family. DsbA subfamily.</text>
</comment>
<protein>
    <submittedName>
        <fullName evidence="3">Protein-disulfide isomerase</fullName>
    </submittedName>
</protein>
<dbReference type="RefSeq" id="WP_011526791.1">
    <property type="nucleotide sequence ID" value="NC_008011.1"/>
</dbReference>
<dbReference type="KEGG" id="lip:LI0708"/>
<gene>
    <name evidence="3" type="ordered locus">LI0708</name>
</gene>
<keyword evidence="4" id="KW-1185">Reference proteome</keyword>